<name>A0A6V7Q091_ANACO</name>
<keyword evidence="1" id="KW-0175">Coiled coil</keyword>
<proteinExistence type="predicted"/>
<evidence type="ECO:0000313" key="3">
    <source>
        <dbReference type="EMBL" id="CAD1836451.1"/>
    </source>
</evidence>
<dbReference type="AlphaFoldDB" id="A0A6V7Q091"/>
<reference evidence="3" key="1">
    <citation type="submission" date="2020-07" db="EMBL/GenBank/DDBJ databases">
        <authorList>
            <person name="Lin J."/>
        </authorList>
    </citation>
    <scope>NUCLEOTIDE SEQUENCE</scope>
</reference>
<feature type="compositionally biased region" description="Basic residues" evidence="2">
    <location>
        <begin position="11"/>
        <end position="27"/>
    </location>
</feature>
<protein>
    <submittedName>
        <fullName evidence="3">Uncharacterized protein</fullName>
    </submittedName>
</protein>
<dbReference type="EMBL" id="LR862131">
    <property type="protein sequence ID" value="CAD1836451.1"/>
    <property type="molecule type" value="Genomic_DNA"/>
</dbReference>
<evidence type="ECO:0000256" key="2">
    <source>
        <dbReference type="SAM" id="MobiDB-lite"/>
    </source>
</evidence>
<sequence>MMDYAEIRGRGIARGRRRGSPQSRGRKMASPLNSAVRGIRRRWKRRQQGRQLKLPLAEQQLQTRKIKGITRNNPHKESSGRFLLRPEGTLIDTIRAPRVNSNTGCISDPSVTSSSRAVPILGRGTRLRDLSEHLATLEGKVHKLTTEYQGKLRELSSQMNEIKELEQKHYEMLQTKMIRKA</sequence>
<accession>A0A6V7Q091</accession>
<gene>
    <name evidence="3" type="ORF">CB5_LOCUS19662</name>
</gene>
<feature type="region of interest" description="Disordered" evidence="2">
    <location>
        <begin position="1"/>
        <end position="34"/>
    </location>
</feature>
<evidence type="ECO:0000256" key="1">
    <source>
        <dbReference type="SAM" id="Coils"/>
    </source>
</evidence>
<feature type="coiled-coil region" evidence="1">
    <location>
        <begin position="127"/>
        <end position="168"/>
    </location>
</feature>
<organism evidence="3">
    <name type="scientific">Ananas comosus var. bracteatus</name>
    <name type="common">red pineapple</name>
    <dbReference type="NCBI Taxonomy" id="296719"/>
    <lineage>
        <taxon>Eukaryota</taxon>
        <taxon>Viridiplantae</taxon>
        <taxon>Streptophyta</taxon>
        <taxon>Embryophyta</taxon>
        <taxon>Tracheophyta</taxon>
        <taxon>Spermatophyta</taxon>
        <taxon>Magnoliopsida</taxon>
        <taxon>Liliopsida</taxon>
        <taxon>Poales</taxon>
        <taxon>Bromeliaceae</taxon>
        <taxon>Bromelioideae</taxon>
        <taxon>Ananas</taxon>
    </lineage>
</organism>